<accession>A0A4C1XLL3</accession>
<protein>
    <submittedName>
        <fullName evidence="2">Uncharacterized protein</fullName>
    </submittedName>
</protein>
<dbReference type="OrthoDB" id="425681at2759"/>
<comment type="caution">
    <text evidence="2">The sequence shown here is derived from an EMBL/GenBank/DDBJ whole genome shotgun (WGS) entry which is preliminary data.</text>
</comment>
<dbReference type="EMBL" id="BGZK01000904">
    <property type="protein sequence ID" value="GBP64661.1"/>
    <property type="molecule type" value="Genomic_DNA"/>
</dbReference>
<sequence>MLRGSEDIVASLLYQSVPNDWCKASYKGCTLVPLYKRKGSRQDVKCLLYADDQVIFAPLACRLQGMVNKMNDSVKKRVMKINIGKTKVMVFERDERTIECDILIEGEKVEQLKESKYTIVMIQLTENQNVFDSSLVMQVEKRVVQYSFRTEHLYWDRLIQRKIKPVLMSIAFSMYSAEDGRGSDVRQMDRNKNLEGSEPGPGTPITLKEGLFEPPSRFDSAVITTTVLARCILTDESAADRGAFCSSKDFLVFSKRH</sequence>
<feature type="compositionally biased region" description="Basic and acidic residues" evidence="1">
    <location>
        <begin position="181"/>
        <end position="195"/>
    </location>
</feature>
<keyword evidence="3" id="KW-1185">Reference proteome</keyword>
<proteinExistence type="predicted"/>
<dbReference type="AlphaFoldDB" id="A0A4C1XLL3"/>
<reference evidence="2 3" key="1">
    <citation type="journal article" date="2019" name="Commun. Biol.">
        <title>The bagworm genome reveals a unique fibroin gene that provides high tensile strength.</title>
        <authorList>
            <person name="Kono N."/>
            <person name="Nakamura H."/>
            <person name="Ohtoshi R."/>
            <person name="Tomita M."/>
            <person name="Numata K."/>
            <person name="Arakawa K."/>
        </authorList>
    </citation>
    <scope>NUCLEOTIDE SEQUENCE [LARGE SCALE GENOMIC DNA]</scope>
</reference>
<evidence type="ECO:0000313" key="2">
    <source>
        <dbReference type="EMBL" id="GBP64661.1"/>
    </source>
</evidence>
<gene>
    <name evidence="2" type="ORF">EVAR_42612_1</name>
</gene>
<evidence type="ECO:0000256" key="1">
    <source>
        <dbReference type="SAM" id="MobiDB-lite"/>
    </source>
</evidence>
<evidence type="ECO:0000313" key="3">
    <source>
        <dbReference type="Proteomes" id="UP000299102"/>
    </source>
</evidence>
<name>A0A4C1XLL3_EUMVA</name>
<organism evidence="2 3">
    <name type="scientific">Eumeta variegata</name>
    <name type="common">Bagworm moth</name>
    <name type="synonym">Eumeta japonica</name>
    <dbReference type="NCBI Taxonomy" id="151549"/>
    <lineage>
        <taxon>Eukaryota</taxon>
        <taxon>Metazoa</taxon>
        <taxon>Ecdysozoa</taxon>
        <taxon>Arthropoda</taxon>
        <taxon>Hexapoda</taxon>
        <taxon>Insecta</taxon>
        <taxon>Pterygota</taxon>
        <taxon>Neoptera</taxon>
        <taxon>Endopterygota</taxon>
        <taxon>Lepidoptera</taxon>
        <taxon>Glossata</taxon>
        <taxon>Ditrysia</taxon>
        <taxon>Tineoidea</taxon>
        <taxon>Psychidae</taxon>
        <taxon>Oiketicinae</taxon>
        <taxon>Eumeta</taxon>
    </lineage>
</organism>
<feature type="region of interest" description="Disordered" evidence="1">
    <location>
        <begin position="181"/>
        <end position="205"/>
    </location>
</feature>
<dbReference type="Proteomes" id="UP000299102">
    <property type="component" value="Unassembled WGS sequence"/>
</dbReference>